<keyword evidence="4" id="KW-0274">FAD</keyword>
<organism evidence="7 9">
    <name type="scientific">Kurthia zopfii</name>
    <dbReference type="NCBI Taxonomy" id="1650"/>
    <lineage>
        <taxon>Bacteria</taxon>
        <taxon>Bacillati</taxon>
        <taxon>Bacillota</taxon>
        <taxon>Bacilli</taxon>
        <taxon>Bacillales</taxon>
        <taxon>Caryophanaceae</taxon>
        <taxon>Kurthia</taxon>
    </lineage>
</organism>
<keyword evidence="3" id="KW-0285">Flavoprotein</keyword>
<dbReference type="InterPro" id="IPR023753">
    <property type="entry name" value="FAD/NAD-binding_dom"/>
</dbReference>
<evidence type="ECO:0000259" key="6">
    <source>
        <dbReference type="Pfam" id="PF07992"/>
    </source>
</evidence>
<evidence type="ECO:0000313" key="8">
    <source>
        <dbReference type="EMBL" id="TDR44198.1"/>
    </source>
</evidence>
<feature type="domain" description="FAD/NAD(P)-binding" evidence="6">
    <location>
        <begin position="4"/>
        <end position="323"/>
    </location>
</feature>
<dbReference type="GO" id="GO:0003955">
    <property type="term" value="F:NAD(P)H dehydrogenase (quinone) activity"/>
    <property type="evidence" value="ECO:0007669"/>
    <property type="project" value="TreeGrafter"/>
</dbReference>
<keyword evidence="10" id="KW-1185">Reference proteome</keyword>
<dbReference type="PANTHER" id="PTHR42913">
    <property type="entry name" value="APOPTOSIS-INDUCING FACTOR 1"/>
    <property type="match status" value="1"/>
</dbReference>
<dbReference type="RefSeq" id="WP_109348232.1">
    <property type="nucleotide sequence ID" value="NZ_BJUE01000016.1"/>
</dbReference>
<proteinExistence type="inferred from homology"/>
<dbReference type="GO" id="GO:0019646">
    <property type="term" value="P:aerobic electron transport chain"/>
    <property type="evidence" value="ECO:0007669"/>
    <property type="project" value="TreeGrafter"/>
</dbReference>
<keyword evidence="5 7" id="KW-0560">Oxidoreductase</keyword>
<sequence>MSKKIVILGAGYGGVLSALTLRQFATKEEVEITVVNQFPTHQIITELHRLAGGTVKEQAISFPLTKLFKGKDIEIKIAKADSFSADEKFVKLSTGESLSYDVLIVGVGSKTGFFGIPGLEENSMVLKSVEDANKIREHIIGRIKAYAKSGDEADATIVIGGGGLTGTELVGEIIDNMTKEAIKYGVQPRDLKVKLVEAGPKILPVLPQDLIDRATKSLTDRGVEFLTGLPVTGVEGNVISLKDGQTITANTLVWTGGVAQYPMVEESGLVCNRGKAVVNDFLQSDSHKDVFVVGDAAAAYAPGANKETDRPYPPTAQNAWQMGELVGYNVFAYLNGREMNEFAPVNSGTLASLGRKDGVATVGASNTELRGLAATLMKEASNVRYLSHIKALYGLVY</sequence>
<evidence type="ECO:0000313" key="7">
    <source>
        <dbReference type="EMBL" id="STX10196.1"/>
    </source>
</evidence>
<evidence type="ECO:0000256" key="1">
    <source>
        <dbReference type="ARBA" id="ARBA00001974"/>
    </source>
</evidence>
<dbReference type="AlphaFoldDB" id="A0A2U3AHB3"/>
<reference evidence="7 9" key="1">
    <citation type="submission" date="2018-06" db="EMBL/GenBank/DDBJ databases">
        <authorList>
            <consortium name="Pathogen Informatics"/>
            <person name="Doyle S."/>
        </authorList>
    </citation>
    <scope>NUCLEOTIDE SEQUENCE [LARGE SCALE GENOMIC DNA]</scope>
    <source>
        <strain evidence="7 9">NCTC10597</strain>
    </source>
</reference>
<dbReference type="EMBL" id="UGNP01000001">
    <property type="protein sequence ID" value="STX10196.1"/>
    <property type="molecule type" value="Genomic_DNA"/>
</dbReference>
<dbReference type="Proteomes" id="UP000294641">
    <property type="component" value="Unassembled WGS sequence"/>
</dbReference>
<evidence type="ECO:0000313" key="9">
    <source>
        <dbReference type="Proteomes" id="UP000254330"/>
    </source>
</evidence>
<gene>
    <name evidence="7" type="primary">yjlD_1</name>
    <name evidence="8" type="ORF">DFR61_10134</name>
    <name evidence="7" type="ORF">NCTC10597_01911</name>
</gene>
<evidence type="ECO:0000256" key="5">
    <source>
        <dbReference type="ARBA" id="ARBA00023002"/>
    </source>
</evidence>
<name>A0A2U3AHB3_9BACL</name>
<dbReference type="SUPFAM" id="SSF51905">
    <property type="entry name" value="FAD/NAD(P)-binding domain"/>
    <property type="match status" value="1"/>
</dbReference>
<comment type="similarity">
    <text evidence="2">Belongs to the NADH dehydrogenase family.</text>
</comment>
<dbReference type="InterPro" id="IPR051169">
    <property type="entry name" value="NADH-Q_oxidoreductase"/>
</dbReference>
<dbReference type="Pfam" id="PF07992">
    <property type="entry name" value="Pyr_redox_2"/>
    <property type="match status" value="1"/>
</dbReference>
<comment type="caution">
    <text evidence="7">The sequence shown here is derived from an EMBL/GenBank/DDBJ whole genome shotgun (WGS) entry which is preliminary data.</text>
</comment>
<accession>A0A2U3AHB3</accession>
<evidence type="ECO:0000256" key="4">
    <source>
        <dbReference type="ARBA" id="ARBA00022827"/>
    </source>
</evidence>
<dbReference type="Gene3D" id="3.50.50.100">
    <property type="match status" value="1"/>
</dbReference>
<dbReference type="EC" id="1.6.99.-" evidence="7"/>
<protein>
    <submittedName>
        <fullName evidence="8">NADH dehydrogenase FAD-containing subunit</fullName>
    </submittedName>
    <submittedName>
        <fullName evidence="7">NADH dehydrogenase-like protein yjlD</fullName>
        <ecNumber evidence="7">1.6.99.-</ecNumber>
    </submittedName>
</protein>
<evidence type="ECO:0000256" key="3">
    <source>
        <dbReference type="ARBA" id="ARBA00022630"/>
    </source>
</evidence>
<dbReference type="InterPro" id="IPR036188">
    <property type="entry name" value="FAD/NAD-bd_sf"/>
</dbReference>
<reference evidence="8 10" key="2">
    <citation type="submission" date="2019-03" db="EMBL/GenBank/DDBJ databases">
        <title>Genomic Encyclopedia of Type Strains, Phase IV (KMG-IV): sequencing the most valuable type-strain genomes for metagenomic binning, comparative biology and taxonomic classification.</title>
        <authorList>
            <person name="Goeker M."/>
        </authorList>
    </citation>
    <scope>NUCLEOTIDE SEQUENCE [LARGE SCALE GENOMIC DNA]</scope>
    <source>
        <strain evidence="8 10">DSM 20580</strain>
    </source>
</reference>
<dbReference type="PRINTS" id="PR00368">
    <property type="entry name" value="FADPNR"/>
</dbReference>
<dbReference type="PANTHER" id="PTHR42913:SF3">
    <property type="entry name" value="64 KDA MITOCHONDRIAL NADH DEHYDROGENASE (EUROFUNG)"/>
    <property type="match status" value="1"/>
</dbReference>
<dbReference type="EMBL" id="SNZG01000001">
    <property type="protein sequence ID" value="TDR44198.1"/>
    <property type="molecule type" value="Genomic_DNA"/>
</dbReference>
<dbReference type="OrthoDB" id="9781621at2"/>
<evidence type="ECO:0000256" key="2">
    <source>
        <dbReference type="ARBA" id="ARBA00005272"/>
    </source>
</evidence>
<evidence type="ECO:0000313" key="10">
    <source>
        <dbReference type="Proteomes" id="UP000294641"/>
    </source>
</evidence>
<comment type="cofactor">
    <cofactor evidence="1">
        <name>FAD</name>
        <dbReference type="ChEBI" id="CHEBI:57692"/>
    </cofactor>
</comment>
<dbReference type="Proteomes" id="UP000254330">
    <property type="component" value="Unassembled WGS sequence"/>
</dbReference>